<dbReference type="GO" id="GO:0016020">
    <property type="term" value="C:membrane"/>
    <property type="evidence" value="ECO:0007669"/>
    <property type="project" value="InterPro"/>
</dbReference>
<dbReference type="GO" id="GO:0006508">
    <property type="term" value="P:proteolysis"/>
    <property type="evidence" value="ECO:0007669"/>
    <property type="project" value="InterPro"/>
</dbReference>
<name>A0A6H0UFA0_9LACT</name>
<gene>
    <name evidence="2" type="ORF">GU336_12025</name>
</gene>
<dbReference type="AlphaFoldDB" id="A0A6H0UFA0"/>
<feature type="domain" description="Peptidase C39" evidence="1">
    <location>
        <begin position="2"/>
        <end position="99"/>
    </location>
</feature>
<reference evidence="2 3" key="1">
    <citation type="submission" date="2019-12" db="EMBL/GenBank/DDBJ databases">
        <title>Whole genome sequences of Lactococcus raffinolactis strains isolated from sewage.</title>
        <authorList>
            <person name="Ybazeta G."/>
            <person name="Ross M."/>
            <person name="Brabant-Kirwan D."/>
            <person name="Saleh M."/>
            <person name="Dillon J.A."/>
            <person name="Splinter K."/>
            <person name="Nokhbeh R."/>
        </authorList>
    </citation>
    <scope>NUCLEOTIDE SEQUENCE [LARGE SCALE GENOMIC DNA]</scope>
    <source>
        <strain evidence="2 3">Lr_19_5</strain>
    </source>
</reference>
<evidence type="ECO:0000313" key="2">
    <source>
        <dbReference type="EMBL" id="QIW54801.1"/>
    </source>
</evidence>
<proteinExistence type="predicted"/>
<evidence type="ECO:0000259" key="1">
    <source>
        <dbReference type="Pfam" id="PF03412"/>
    </source>
</evidence>
<dbReference type="Gene3D" id="3.90.70.10">
    <property type="entry name" value="Cysteine proteinases"/>
    <property type="match status" value="1"/>
</dbReference>
<dbReference type="Pfam" id="PF03412">
    <property type="entry name" value="Peptidase_C39"/>
    <property type="match status" value="1"/>
</dbReference>
<organism evidence="2 3">
    <name type="scientific">Pseudolactococcus raffinolactis</name>
    <dbReference type="NCBI Taxonomy" id="1366"/>
    <lineage>
        <taxon>Bacteria</taxon>
        <taxon>Bacillati</taxon>
        <taxon>Bacillota</taxon>
        <taxon>Bacilli</taxon>
        <taxon>Lactobacillales</taxon>
        <taxon>Streptococcaceae</taxon>
        <taxon>Pseudolactococcus</taxon>
    </lineage>
</organism>
<evidence type="ECO:0000313" key="3">
    <source>
        <dbReference type="Proteomes" id="UP000501945"/>
    </source>
</evidence>
<accession>A0A6H0UFA0</accession>
<dbReference type="RefSeq" id="WP_167839148.1">
    <property type="nucleotide sequence ID" value="NZ_CP047616.1"/>
</dbReference>
<dbReference type="EMBL" id="CP047616">
    <property type="protein sequence ID" value="QIW54801.1"/>
    <property type="molecule type" value="Genomic_DNA"/>
</dbReference>
<dbReference type="InterPro" id="IPR005074">
    <property type="entry name" value="Peptidase_C39"/>
</dbReference>
<dbReference type="GO" id="GO:0005524">
    <property type="term" value="F:ATP binding"/>
    <property type="evidence" value="ECO:0007669"/>
    <property type="project" value="InterPro"/>
</dbReference>
<dbReference type="Proteomes" id="UP000501945">
    <property type="component" value="Chromosome"/>
</dbReference>
<dbReference type="GO" id="GO:0008233">
    <property type="term" value="F:peptidase activity"/>
    <property type="evidence" value="ECO:0007669"/>
    <property type="project" value="InterPro"/>
</dbReference>
<sequence length="100" mass="11382">MKYFFQENRYDCGAACVATILSYFDVKEELSTIAQKCRTSNKGTTLYDMKQALSQYGVKFEGYECSKNDFKNLKPPLIAQIVSFENANHFVILKGTSKNV</sequence>
<protein>
    <recommendedName>
        <fullName evidence="1">Peptidase C39 domain-containing protein</fullName>
    </recommendedName>
</protein>